<evidence type="ECO:0000313" key="2">
    <source>
        <dbReference type="Proteomes" id="UP001172155"/>
    </source>
</evidence>
<proteinExistence type="predicted"/>
<dbReference type="AlphaFoldDB" id="A0AA40F1T4"/>
<gene>
    <name evidence="1" type="ORF">B0T18DRAFT_102994</name>
</gene>
<reference evidence="1" key="1">
    <citation type="submission" date="2023-06" db="EMBL/GenBank/DDBJ databases">
        <title>Genome-scale phylogeny and comparative genomics of the fungal order Sordariales.</title>
        <authorList>
            <consortium name="Lawrence Berkeley National Laboratory"/>
            <person name="Hensen N."/>
            <person name="Bonometti L."/>
            <person name="Westerberg I."/>
            <person name="Brannstrom I.O."/>
            <person name="Guillou S."/>
            <person name="Cros-Aarteil S."/>
            <person name="Calhoun S."/>
            <person name="Haridas S."/>
            <person name="Kuo A."/>
            <person name="Mondo S."/>
            <person name="Pangilinan J."/>
            <person name="Riley R."/>
            <person name="LaButti K."/>
            <person name="Andreopoulos B."/>
            <person name="Lipzen A."/>
            <person name="Chen C."/>
            <person name="Yanf M."/>
            <person name="Daum C."/>
            <person name="Ng V."/>
            <person name="Clum A."/>
            <person name="Steindorff A."/>
            <person name="Ohm R."/>
            <person name="Martin F."/>
            <person name="Silar P."/>
            <person name="Natvig D."/>
            <person name="Lalanne C."/>
            <person name="Gautier V."/>
            <person name="Ament-velasquez S.L."/>
            <person name="Kruys A."/>
            <person name="Hutchinson M.I."/>
            <person name="Powell A.J."/>
            <person name="Barry K."/>
            <person name="Miller A.N."/>
            <person name="Grigoriev I.V."/>
            <person name="Debuchy R."/>
            <person name="Gladieux P."/>
            <person name="Thoren M.H."/>
            <person name="Johannesson H."/>
        </authorList>
    </citation>
    <scope>NUCLEOTIDE SEQUENCE</scope>
    <source>
        <strain evidence="1">SMH3187-1</strain>
    </source>
</reference>
<keyword evidence="2" id="KW-1185">Reference proteome</keyword>
<organism evidence="1 2">
    <name type="scientific">Schizothecium vesticola</name>
    <dbReference type="NCBI Taxonomy" id="314040"/>
    <lineage>
        <taxon>Eukaryota</taxon>
        <taxon>Fungi</taxon>
        <taxon>Dikarya</taxon>
        <taxon>Ascomycota</taxon>
        <taxon>Pezizomycotina</taxon>
        <taxon>Sordariomycetes</taxon>
        <taxon>Sordariomycetidae</taxon>
        <taxon>Sordariales</taxon>
        <taxon>Schizotheciaceae</taxon>
        <taxon>Schizothecium</taxon>
    </lineage>
</organism>
<evidence type="ECO:0000313" key="1">
    <source>
        <dbReference type="EMBL" id="KAK0749332.1"/>
    </source>
</evidence>
<dbReference type="Proteomes" id="UP001172155">
    <property type="component" value="Unassembled WGS sequence"/>
</dbReference>
<protein>
    <submittedName>
        <fullName evidence="1">Uncharacterized protein</fullName>
    </submittedName>
</protein>
<accession>A0AA40F1T4</accession>
<dbReference type="EMBL" id="JAUKUD010000003">
    <property type="protein sequence ID" value="KAK0749332.1"/>
    <property type="molecule type" value="Genomic_DNA"/>
</dbReference>
<sequence>MPTDSQAGMPCRPRERGGGWLRERSLVQLRQGVGRTPSSQVQWAAAAIWDVPSLGHSPGHPWSPAVTAVPRSSNSTPPNWFFVVDRSVPWAAEFAAVNDPDSARNKFEERACSTSQDLHSLGAAHLAASAQLLSPSSPRIPNYLGLLSTQTAGLQEFDQKPTPRLALIFPNSVISSTEDCRSYDRYRPLVLSRHHAFVAEGKGFLLSSEPLTMEGSSPSDLTNPAAMAEKAVPPESHPPHPCNPNIIRRRAASARQSLAGEVAPKLLLLWTAIIVRPDAEGMGRTNDRIAVLCRTAGEEAGQSLPSQDWCP</sequence>
<name>A0AA40F1T4_9PEZI</name>
<comment type="caution">
    <text evidence="1">The sequence shown here is derived from an EMBL/GenBank/DDBJ whole genome shotgun (WGS) entry which is preliminary data.</text>
</comment>